<sequence>MKTVKPIITATLLAVLSGMNVSYAANTFFPDIEKGRYLATVGDCTACHTPEGAKPMSGGKAIETPFGNLIAPNLTPDRETGIGAWTDDQFLRAMQEGIGHNGEYLYGAFPYTAYTKVSKPDLLAIRAYLNTLEPVHNKVESNQLPFPFNIRESLMGWNLLFFKKGEFKPDPTQSAEWNRGAYLAEGLAHCSTCHNSKNFLGGDTSDGHLRGYTLQGWVAPTITGDKYQGLGNWKAEDIVEYLRTGRNQFAAASGPMAEVITNSTQHMQSDDLRAIAIYLLSQKADIKPPKPVSPDDEAMKLGQQVYAVNCSACHMANGEGVAKMFPSLKGSGSVLADDPATLTRVILRGAKAVSTDAAPTGPAMPAFAWRLSDKDAAAVMTFVRNSWGNAAPPVSSSVVTKARQEAQANP</sequence>
<dbReference type="RefSeq" id="WP_091003508.1">
    <property type="nucleotide sequence ID" value="NZ_FOSD01000003.1"/>
</dbReference>
<dbReference type="SUPFAM" id="SSF46626">
    <property type="entry name" value="Cytochrome c"/>
    <property type="match status" value="3"/>
</dbReference>
<feature type="domain" description="Cytochrome c" evidence="14">
    <location>
        <begin position="175"/>
        <end position="283"/>
    </location>
</feature>
<dbReference type="InterPro" id="IPR008168">
    <property type="entry name" value="Cyt_C_IC"/>
</dbReference>
<reference evidence="15 16" key="1">
    <citation type="submission" date="2016-10" db="EMBL/GenBank/DDBJ databases">
        <authorList>
            <person name="Varghese N."/>
            <person name="Submissions S."/>
        </authorList>
    </citation>
    <scope>NUCLEOTIDE SEQUENCE [LARGE SCALE GENOMIC DNA]</scope>
    <source>
        <strain evidence="15 16">YR512</strain>
    </source>
</reference>
<evidence type="ECO:0000256" key="9">
    <source>
        <dbReference type="ARBA" id="ARBA00023004"/>
    </source>
</evidence>
<dbReference type="InterPro" id="IPR009056">
    <property type="entry name" value="Cyt_c-like_dom"/>
</dbReference>
<dbReference type="Pfam" id="PF00034">
    <property type="entry name" value="Cytochrom_C"/>
    <property type="match status" value="2"/>
</dbReference>
<dbReference type="Gene3D" id="1.10.760.10">
    <property type="entry name" value="Cytochrome c-like domain"/>
    <property type="match status" value="2"/>
</dbReference>
<keyword evidence="6 13" id="KW-0732">Signal</keyword>
<evidence type="ECO:0000256" key="1">
    <source>
        <dbReference type="ARBA" id="ARBA00004236"/>
    </source>
</evidence>
<dbReference type="PANTHER" id="PTHR35008:SF8">
    <property type="entry name" value="ALCOHOL DEHYDROGENASE CYTOCHROME C SUBUNIT"/>
    <property type="match status" value="1"/>
</dbReference>
<evidence type="ECO:0000256" key="4">
    <source>
        <dbReference type="ARBA" id="ARBA00022617"/>
    </source>
</evidence>
<evidence type="ECO:0000313" key="15">
    <source>
        <dbReference type="EMBL" id="SFJ90834.1"/>
    </source>
</evidence>
<evidence type="ECO:0000256" key="2">
    <source>
        <dbReference type="ARBA" id="ARBA00022448"/>
    </source>
</evidence>
<evidence type="ECO:0000256" key="8">
    <source>
        <dbReference type="ARBA" id="ARBA00022982"/>
    </source>
</evidence>
<dbReference type="PANTHER" id="PTHR35008">
    <property type="entry name" value="BLL4482 PROTEIN-RELATED"/>
    <property type="match status" value="1"/>
</dbReference>
<keyword evidence="10" id="KW-0472">Membrane</keyword>
<evidence type="ECO:0000256" key="11">
    <source>
        <dbReference type="PROSITE-ProRule" id="PRU00433"/>
    </source>
</evidence>
<keyword evidence="7" id="KW-0677">Repeat</keyword>
<dbReference type="Proteomes" id="UP000198841">
    <property type="component" value="Unassembled WGS sequence"/>
</dbReference>
<accession>A0A1I3V5B6</accession>
<keyword evidence="5 11" id="KW-0479">Metal-binding</keyword>
<evidence type="ECO:0000256" key="12">
    <source>
        <dbReference type="SAM" id="MobiDB-lite"/>
    </source>
</evidence>
<organism evidence="15 16">
    <name type="scientific">Candidatus Pantoea symbiotica</name>
    <dbReference type="NCBI Taxonomy" id="1884370"/>
    <lineage>
        <taxon>Bacteria</taxon>
        <taxon>Pseudomonadati</taxon>
        <taxon>Pseudomonadota</taxon>
        <taxon>Gammaproteobacteria</taxon>
        <taxon>Enterobacterales</taxon>
        <taxon>Erwiniaceae</taxon>
        <taxon>Pantoea</taxon>
    </lineage>
</organism>
<evidence type="ECO:0000256" key="10">
    <source>
        <dbReference type="ARBA" id="ARBA00023136"/>
    </source>
</evidence>
<evidence type="ECO:0000313" key="16">
    <source>
        <dbReference type="Proteomes" id="UP000198841"/>
    </source>
</evidence>
<evidence type="ECO:0000256" key="13">
    <source>
        <dbReference type="SAM" id="SignalP"/>
    </source>
</evidence>
<feature type="signal peptide" evidence="13">
    <location>
        <begin position="1"/>
        <end position="24"/>
    </location>
</feature>
<dbReference type="PROSITE" id="PS51007">
    <property type="entry name" value="CYTC"/>
    <property type="match status" value="3"/>
</dbReference>
<name>A0A1I3V5B6_9GAMM</name>
<feature type="domain" description="Cytochrome c" evidence="14">
    <location>
        <begin position="297"/>
        <end position="387"/>
    </location>
</feature>
<keyword evidence="4 11" id="KW-0349">Heme</keyword>
<gene>
    <name evidence="15" type="ORF">SAMN05518863_103283</name>
</gene>
<keyword evidence="2" id="KW-0813">Transport</keyword>
<proteinExistence type="predicted"/>
<evidence type="ECO:0000259" key="14">
    <source>
        <dbReference type="PROSITE" id="PS51007"/>
    </source>
</evidence>
<evidence type="ECO:0000256" key="7">
    <source>
        <dbReference type="ARBA" id="ARBA00022737"/>
    </source>
</evidence>
<protein>
    <submittedName>
        <fullName evidence="15">Cytochrome c, mono-and diheme variants</fullName>
    </submittedName>
</protein>
<keyword evidence="16" id="KW-1185">Reference proteome</keyword>
<keyword evidence="3" id="KW-1003">Cell membrane</keyword>
<dbReference type="InterPro" id="IPR051459">
    <property type="entry name" value="Cytochrome_c-type_DH"/>
</dbReference>
<feature type="chain" id="PRO_5045038235" evidence="13">
    <location>
        <begin position="25"/>
        <end position="410"/>
    </location>
</feature>
<keyword evidence="9 11" id="KW-0408">Iron</keyword>
<dbReference type="PIRSF" id="PIRSF000018">
    <property type="entry name" value="Mb_ADH_cyt_c"/>
    <property type="match status" value="1"/>
</dbReference>
<evidence type="ECO:0000256" key="6">
    <source>
        <dbReference type="ARBA" id="ARBA00022729"/>
    </source>
</evidence>
<comment type="caution">
    <text evidence="15">The sequence shown here is derived from an EMBL/GenBank/DDBJ whole genome shotgun (WGS) entry which is preliminary data.</text>
</comment>
<feature type="region of interest" description="Disordered" evidence="12">
    <location>
        <begin position="391"/>
        <end position="410"/>
    </location>
</feature>
<evidence type="ECO:0000256" key="3">
    <source>
        <dbReference type="ARBA" id="ARBA00022475"/>
    </source>
</evidence>
<feature type="domain" description="Cytochrome c" evidence="14">
    <location>
        <begin position="30"/>
        <end position="133"/>
    </location>
</feature>
<evidence type="ECO:0000256" key="5">
    <source>
        <dbReference type="ARBA" id="ARBA00022723"/>
    </source>
</evidence>
<dbReference type="InterPro" id="IPR036909">
    <property type="entry name" value="Cyt_c-like_dom_sf"/>
</dbReference>
<dbReference type="EMBL" id="FOSD01000003">
    <property type="protein sequence ID" value="SFJ90834.1"/>
    <property type="molecule type" value="Genomic_DNA"/>
</dbReference>
<dbReference type="InterPro" id="IPR014353">
    <property type="entry name" value="Membr-bd_ADH_cyt_c"/>
</dbReference>
<dbReference type="PRINTS" id="PR00605">
    <property type="entry name" value="CYTCHROMECIC"/>
</dbReference>
<keyword evidence="8" id="KW-0249">Electron transport</keyword>
<comment type="subcellular location">
    <subcellularLocation>
        <location evidence="1">Cell membrane</location>
    </subcellularLocation>
</comment>